<accession>A0ABC8L5X5</accession>
<dbReference type="Proteomes" id="UP001642260">
    <property type="component" value="Unassembled WGS sequence"/>
</dbReference>
<gene>
    <name evidence="1" type="ORF">ERUC_LOCUS32295</name>
</gene>
<sequence length="79" mass="8016">MLVNNSGDSGCGVNAMEAVVGVQVEAVAVEEVATVAAYRVQCAMSCGGGGDERSCRVDGAKRCGGGGARVSRWFSFALK</sequence>
<protein>
    <submittedName>
        <fullName evidence="1">Uncharacterized protein</fullName>
    </submittedName>
</protein>
<proteinExistence type="predicted"/>
<dbReference type="EMBL" id="CAKOAT010464042">
    <property type="protein sequence ID" value="CAH8376204.1"/>
    <property type="molecule type" value="Genomic_DNA"/>
</dbReference>
<reference evidence="1 2" key="1">
    <citation type="submission" date="2022-03" db="EMBL/GenBank/DDBJ databases">
        <authorList>
            <person name="Macdonald S."/>
            <person name="Ahmed S."/>
            <person name="Newling K."/>
        </authorList>
    </citation>
    <scope>NUCLEOTIDE SEQUENCE [LARGE SCALE GENOMIC DNA]</scope>
</reference>
<evidence type="ECO:0000313" key="1">
    <source>
        <dbReference type="EMBL" id="CAH8376204.1"/>
    </source>
</evidence>
<organism evidence="1 2">
    <name type="scientific">Eruca vesicaria subsp. sativa</name>
    <name type="common">Garden rocket</name>
    <name type="synonym">Eruca sativa</name>
    <dbReference type="NCBI Taxonomy" id="29727"/>
    <lineage>
        <taxon>Eukaryota</taxon>
        <taxon>Viridiplantae</taxon>
        <taxon>Streptophyta</taxon>
        <taxon>Embryophyta</taxon>
        <taxon>Tracheophyta</taxon>
        <taxon>Spermatophyta</taxon>
        <taxon>Magnoliopsida</taxon>
        <taxon>eudicotyledons</taxon>
        <taxon>Gunneridae</taxon>
        <taxon>Pentapetalae</taxon>
        <taxon>rosids</taxon>
        <taxon>malvids</taxon>
        <taxon>Brassicales</taxon>
        <taxon>Brassicaceae</taxon>
        <taxon>Brassiceae</taxon>
        <taxon>Eruca</taxon>
    </lineage>
</organism>
<keyword evidence="2" id="KW-1185">Reference proteome</keyword>
<evidence type="ECO:0000313" key="2">
    <source>
        <dbReference type="Proteomes" id="UP001642260"/>
    </source>
</evidence>
<dbReference type="AlphaFoldDB" id="A0ABC8L5X5"/>
<name>A0ABC8L5X5_ERUVS</name>
<comment type="caution">
    <text evidence="1">The sequence shown here is derived from an EMBL/GenBank/DDBJ whole genome shotgun (WGS) entry which is preliminary data.</text>
</comment>